<evidence type="ECO:0000259" key="4">
    <source>
        <dbReference type="PROSITE" id="PS50011"/>
    </source>
</evidence>
<feature type="transmembrane region" description="Helical" evidence="3">
    <location>
        <begin position="245"/>
        <end position="275"/>
    </location>
</feature>
<dbReference type="GO" id="GO:0005524">
    <property type="term" value="F:ATP binding"/>
    <property type="evidence" value="ECO:0007669"/>
    <property type="project" value="UniProtKB-UniRule"/>
</dbReference>
<feature type="region of interest" description="Disordered" evidence="2">
    <location>
        <begin position="514"/>
        <end position="563"/>
    </location>
</feature>
<feature type="transmembrane region" description="Helical" evidence="3">
    <location>
        <begin position="12"/>
        <end position="36"/>
    </location>
</feature>
<feature type="transmembrane region" description="Helical" evidence="3">
    <location>
        <begin position="169"/>
        <end position="187"/>
    </location>
</feature>
<evidence type="ECO:0000313" key="6">
    <source>
        <dbReference type="Proteomes" id="UP000322899"/>
    </source>
</evidence>
<dbReference type="AlphaFoldDB" id="A0A5A8E5F9"/>
<dbReference type="SUPFAM" id="SSF56112">
    <property type="entry name" value="Protein kinase-like (PK-like)"/>
    <property type="match status" value="1"/>
</dbReference>
<dbReference type="OrthoDB" id="45850at2759"/>
<proteinExistence type="predicted"/>
<dbReference type="EMBL" id="VLTO01000045">
    <property type="protein sequence ID" value="KAA0172659.1"/>
    <property type="molecule type" value="Genomic_DNA"/>
</dbReference>
<feature type="compositionally biased region" description="Acidic residues" evidence="2">
    <location>
        <begin position="531"/>
        <end position="552"/>
    </location>
</feature>
<dbReference type="Gene3D" id="3.30.200.20">
    <property type="entry name" value="Phosphorylase Kinase, domain 1"/>
    <property type="match status" value="1"/>
</dbReference>
<reference evidence="5 6" key="1">
    <citation type="submission" date="2019-07" db="EMBL/GenBank/DDBJ databases">
        <title>Genomes of Cafeteria roenbergensis.</title>
        <authorList>
            <person name="Fischer M.G."/>
            <person name="Hackl T."/>
            <person name="Roman M."/>
        </authorList>
    </citation>
    <scope>NUCLEOTIDE SEQUENCE [LARGE SCALE GENOMIC DNA]</scope>
    <source>
        <strain evidence="5 6">E4-10P</strain>
    </source>
</reference>
<feature type="transmembrane region" description="Helical" evidence="3">
    <location>
        <begin position="207"/>
        <end position="224"/>
    </location>
</feature>
<feature type="region of interest" description="Disordered" evidence="2">
    <location>
        <begin position="115"/>
        <end position="154"/>
    </location>
</feature>
<dbReference type="Gene3D" id="1.10.510.10">
    <property type="entry name" value="Transferase(Phosphotransferase) domain 1"/>
    <property type="match status" value="1"/>
</dbReference>
<keyword evidence="3" id="KW-0472">Membrane</keyword>
<evidence type="ECO:0000256" key="2">
    <source>
        <dbReference type="SAM" id="MobiDB-lite"/>
    </source>
</evidence>
<dbReference type="PANTHER" id="PTHR44329">
    <property type="entry name" value="SERINE/THREONINE-PROTEIN KINASE TNNI3K-RELATED"/>
    <property type="match status" value="1"/>
</dbReference>
<dbReference type="InterPro" id="IPR011009">
    <property type="entry name" value="Kinase-like_dom_sf"/>
</dbReference>
<dbReference type="InterPro" id="IPR051681">
    <property type="entry name" value="Ser/Thr_Kinases-Pseudokinases"/>
</dbReference>
<feature type="binding site" evidence="1">
    <location>
        <position position="870"/>
    </location>
    <ligand>
        <name>ATP</name>
        <dbReference type="ChEBI" id="CHEBI:30616"/>
    </ligand>
</feature>
<keyword evidence="1" id="KW-0547">Nucleotide-binding</keyword>
<keyword evidence="3" id="KW-1133">Transmembrane helix</keyword>
<dbReference type="Pfam" id="PF00069">
    <property type="entry name" value="Pkinase"/>
    <property type="match status" value="1"/>
</dbReference>
<feature type="domain" description="Protein kinase" evidence="4">
    <location>
        <begin position="842"/>
        <end position="1165"/>
    </location>
</feature>
<dbReference type="GO" id="GO:0004674">
    <property type="term" value="F:protein serine/threonine kinase activity"/>
    <property type="evidence" value="ECO:0007669"/>
    <property type="project" value="TreeGrafter"/>
</dbReference>
<feature type="transmembrane region" description="Helical" evidence="3">
    <location>
        <begin position="295"/>
        <end position="318"/>
    </location>
</feature>
<dbReference type="Proteomes" id="UP000322899">
    <property type="component" value="Unassembled WGS sequence"/>
</dbReference>
<sequence length="1221" mass="127659">MRVPELSLTFEQVFLMVWVANLVALAITLGFLLGVCRSRCISEWRQELDSDDDKQAGICPAHRDQQLVVCMLGLCCAGRRGSSCCGCCCGGCGLSAGAFKPAAETPESRLLLAPGSGDRKWSGGGKAVRPFSGSGGDGTPPGRGEHSSGASRRRQPPIVETSILPRYQFFVWVLAFALAVRVVLLSIDFPSPPGWFRGAVYAGTPKYALLAFVSPLWYALYWIADEVAAHSLLVLPCLPVPSSSAVVRSSIVGTVFAIGGTALTWTAFIAAVVAASSPDPDALAGSLRLQRVMDVVMFSVTGTVYAVAVTGSGLGWTVRSAFSPYFVVSAVWRLAYAAALAANVYGSVIGVAVVSLKTLALPSLFIGALAADTRFWPAGAKPLSPSRHHAGRRHGRAPPSLVTPLSPDARRCCERASPLPGTPPMAPLSPSAILPASPSAQWGPLKSPDGPAPAGAAPLSGLADDETAALGPADTRDHAAGPAEPAPDGPAPGSGPKLMRTISAPANSLSNAFSASLRQSARQPLPGTGGSDDDDDDGDDDSEVAVDLDVDASLDALDRPRDGAGRAHAAAGAVGRDSGGGGASGVLALCQPAAAGRRHERRSSDARSQRSASGSISAMSVSAVTMRAASSAERDAMIARVNRAIEAINSRVAVTASDRADLVKLTSMRRALMAAADPGDGTRGRAASVSKAGAARRLTAEEFVHDFGGRGAVGISSASRTVGGAPMSRLHHQPLPARPHSGGGGGYGATAMTLPSGEAATVAGARAASAGRRASQTVSRPSRAAEAAAAGSWGASLASAAHSGPATASHVGSDPSPGAWDRHRRSSAAAVQGLRWELMENVRVTDLLGSGSFAAVYKCSVQTSVFAIKKFHNVDLASTQQAAVAPNEALQAAFELLVEQDSHAAMADTGRMLALRRMHNILSEVLICARLSASPYIVTCHGAASDWGEVGVLFEYCNKGTLTSAIKEQDMTVARRLRYAVQIAKAIRHVHSTEPATIHGDIKSDNILLKSTGRSSAGVEDSRALLGDFGEAVSTARLLAGDTEAKRQRGTPLWMAPEQLRAGNRVTSSSTATDIYTFGHVLGHLWNLQLPWHKEREEEQRERDGSPSSENIRVQILRFVMRQQRPALLFAENEVGAAFKKVYDACLDPDPKKRPDADSVVHQLIGVQCVLRDALLAAPEVIREQLDWDPWCSADRGNLVDFADDVEVTADEADPMAAFFA</sequence>
<gene>
    <name evidence="5" type="ORF">FNF27_05883</name>
</gene>
<protein>
    <recommendedName>
        <fullName evidence="4">Protein kinase domain-containing protein</fullName>
    </recommendedName>
</protein>
<feature type="compositionally biased region" description="Low complexity" evidence="2">
    <location>
        <begin position="428"/>
        <end position="440"/>
    </location>
</feature>
<feature type="compositionally biased region" description="Basic residues" evidence="2">
    <location>
        <begin position="386"/>
        <end position="396"/>
    </location>
</feature>
<dbReference type="PROSITE" id="PS00107">
    <property type="entry name" value="PROTEIN_KINASE_ATP"/>
    <property type="match status" value="1"/>
</dbReference>
<organism evidence="5 6">
    <name type="scientific">Cafeteria roenbergensis</name>
    <name type="common">Marine flagellate</name>
    <dbReference type="NCBI Taxonomy" id="33653"/>
    <lineage>
        <taxon>Eukaryota</taxon>
        <taxon>Sar</taxon>
        <taxon>Stramenopiles</taxon>
        <taxon>Bigyra</taxon>
        <taxon>Opalozoa</taxon>
        <taxon>Bicosoecida</taxon>
        <taxon>Cafeteriaceae</taxon>
        <taxon>Cafeteria</taxon>
    </lineage>
</organism>
<dbReference type="InterPro" id="IPR017441">
    <property type="entry name" value="Protein_kinase_ATP_BS"/>
</dbReference>
<dbReference type="InterPro" id="IPR000719">
    <property type="entry name" value="Prot_kinase_dom"/>
</dbReference>
<feature type="region of interest" description="Disordered" evidence="2">
    <location>
        <begin position="383"/>
        <end position="501"/>
    </location>
</feature>
<dbReference type="SMART" id="SM00220">
    <property type="entry name" value="S_TKc"/>
    <property type="match status" value="1"/>
</dbReference>
<feature type="region of interest" description="Disordered" evidence="2">
    <location>
        <begin position="593"/>
        <end position="617"/>
    </location>
</feature>
<feature type="region of interest" description="Disordered" evidence="2">
    <location>
        <begin position="801"/>
        <end position="824"/>
    </location>
</feature>
<feature type="compositionally biased region" description="Low complexity" evidence="2">
    <location>
        <begin position="447"/>
        <end position="462"/>
    </location>
</feature>
<dbReference type="PROSITE" id="PS50011">
    <property type="entry name" value="PROTEIN_KINASE_DOM"/>
    <property type="match status" value="1"/>
</dbReference>
<feature type="transmembrane region" description="Helical" evidence="3">
    <location>
        <begin position="330"/>
        <end position="356"/>
    </location>
</feature>
<accession>A0A5A8E5F9</accession>
<keyword evidence="1" id="KW-0067">ATP-binding</keyword>
<comment type="caution">
    <text evidence="5">The sequence shown here is derived from an EMBL/GenBank/DDBJ whole genome shotgun (WGS) entry which is preliminary data.</text>
</comment>
<evidence type="ECO:0000313" key="5">
    <source>
        <dbReference type="EMBL" id="KAA0172659.1"/>
    </source>
</evidence>
<feature type="region of interest" description="Disordered" evidence="2">
    <location>
        <begin position="718"/>
        <end position="749"/>
    </location>
</feature>
<name>A0A5A8E5F9_CAFRO</name>
<evidence type="ECO:0000256" key="3">
    <source>
        <dbReference type="SAM" id="Phobius"/>
    </source>
</evidence>
<evidence type="ECO:0000256" key="1">
    <source>
        <dbReference type="PROSITE-ProRule" id="PRU10141"/>
    </source>
</evidence>
<keyword evidence="3" id="KW-0812">Transmembrane</keyword>